<gene>
    <name evidence="2" type="ORF">PCL_03910</name>
</gene>
<name>A0A2U3EQC9_PURLI</name>
<comment type="caution">
    <text evidence="2">The sequence shown here is derived from an EMBL/GenBank/DDBJ whole genome shotgun (WGS) entry which is preliminary data.</text>
</comment>
<feature type="transmembrane region" description="Helical" evidence="1">
    <location>
        <begin position="45"/>
        <end position="68"/>
    </location>
</feature>
<keyword evidence="1" id="KW-0812">Transmembrane</keyword>
<organism evidence="2 3">
    <name type="scientific">Purpureocillium lilacinum</name>
    <name type="common">Paecilomyces lilacinus</name>
    <dbReference type="NCBI Taxonomy" id="33203"/>
    <lineage>
        <taxon>Eukaryota</taxon>
        <taxon>Fungi</taxon>
        <taxon>Dikarya</taxon>
        <taxon>Ascomycota</taxon>
        <taxon>Pezizomycotina</taxon>
        <taxon>Sordariomycetes</taxon>
        <taxon>Hypocreomycetidae</taxon>
        <taxon>Hypocreales</taxon>
        <taxon>Ophiocordycipitaceae</taxon>
        <taxon>Purpureocillium</taxon>
    </lineage>
</organism>
<sequence>MATATGGDDNGGWSLVARWHHVMLLRAGLMLDGEASRATTADGRLLFPAMELLACLLACLLASLAWLADLLARPASSSPFVRSLRCDARAADGAGQGGETPRMGPFAACLPAGLPVPVMGKGDVRQKRQLISGGGWGMVTV</sequence>
<reference evidence="2 3" key="1">
    <citation type="journal article" date="2016" name="Front. Microbiol.">
        <title>Genome and transcriptome sequences reveal the specific parasitism of the nematophagous Purpureocillium lilacinum 36-1.</title>
        <authorList>
            <person name="Xie J."/>
            <person name="Li S."/>
            <person name="Mo C."/>
            <person name="Xiao X."/>
            <person name="Peng D."/>
            <person name="Wang G."/>
            <person name="Xiao Y."/>
        </authorList>
    </citation>
    <scope>NUCLEOTIDE SEQUENCE [LARGE SCALE GENOMIC DNA]</scope>
    <source>
        <strain evidence="2 3">36-1</strain>
    </source>
</reference>
<dbReference type="Proteomes" id="UP000245956">
    <property type="component" value="Unassembled WGS sequence"/>
</dbReference>
<proteinExistence type="predicted"/>
<evidence type="ECO:0000313" key="3">
    <source>
        <dbReference type="Proteomes" id="UP000245956"/>
    </source>
</evidence>
<keyword evidence="1" id="KW-1133">Transmembrane helix</keyword>
<accession>A0A2U3EQC9</accession>
<evidence type="ECO:0000313" key="2">
    <source>
        <dbReference type="EMBL" id="PWI76716.1"/>
    </source>
</evidence>
<evidence type="ECO:0000256" key="1">
    <source>
        <dbReference type="SAM" id="Phobius"/>
    </source>
</evidence>
<keyword evidence="1" id="KW-0472">Membrane</keyword>
<dbReference type="AlphaFoldDB" id="A0A2U3EQC9"/>
<protein>
    <submittedName>
        <fullName evidence="2">Uncharacterized protein</fullName>
    </submittedName>
</protein>
<dbReference type="EMBL" id="LCWV01000001">
    <property type="protein sequence ID" value="PWI76716.1"/>
    <property type="molecule type" value="Genomic_DNA"/>
</dbReference>